<dbReference type="Pfam" id="PF03372">
    <property type="entry name" value="Exo_endo_phos"/>
    <property type="match status" value="1"/>
</dbReference>
<dbReference type="InterPro" id="IPR005135">
    <property type="entry name" value="Endo/exonuclease/phosphatase"/>
</dbReference>
<organism evidence="10 11">
    <name type="scientific">Candidatus Kaiserbacteria bacterium RIFCSPLOWO2_01_FULL_54_20</name>
    <dbReference type="NCBI Taxonomy" id="1798513"/>
    <lineage>
        <taxon>Bacteria</taxon>
        <taxon>Candidatus Kaiseribacteriota</taxon>
    </lineage>
</organism>
<dbReference type="PANTHER" id="PTHR15822:SF4">
    <property type="entry name" value="TYROSYL-DNA PHOSPHODIESTERASE 2"/>
    <property type="match status" value="1"/>
</dbReference>
<protein>
    <recommendedName>
        <fullName evidence="9">Endonuclease/exonuclease/phosphatase domain-containing protein</fullName>
    </recommendedName>
</protein>
<keyword evidence="7" id="KW-0460">Magnesium</keyword>
<keyword evidence="8" id="KW-0234">DNA repair</keyword>
<comment type="cofactor">
    <cofactor evidence="1">
        <name>Mn(2+)</name>
        <dbReference type="ChEBI" id="CHEBI:29035"/>
    </cofactor>
</comment>
<evidence type="ECO:0000256" key="2">
    <source>
        <dbReference type="ARBA" id="ARBA00001946"/>
    </source>
</evidence>
<dbReference type="Proteomes" id="UP000178427">
    <property type="component" value="Unassembled WGS sequence"/>
</dbReference>
<sequence length="263" mass="30171">MKVYSWNIFFRNTDFDRAFEFIANLDFDILCLQEVPESFLERLSKLDVHIASAPDVDRLFPHGTERNFLVILSRHRIVAKSAFAFTALKMPLRTILFVRAMRRAHWSRVANRHGFFADIAIEGYTKPVRVFCLHLILAHPAARRQEFDMAMKEIGPGMPTIVCGDFNILDTPLVAPFNWLLGGRVSDALRWRRERREIESRFAASGFVNPLRGRHTHVFGAQLDHILVSPEFSVISAKVERRWIGSDHYPVSVELGEAVANVV</sequence>
<dbReference type="SUPFAM" id="SSF56219">
    <property type="entry name" value="DNase I-like"/>
    <property type="match status" value="1"/>
</dbReference>
<evidence type="ECO:0000256" key="7">
    <source>
        <dbReference type="ARBA" id="ARBA00022842"/>
    </source>
</evidence>
<keyword evidence="4" id="KW-0479">Metal-binding</keyword>
<dbReference type="InterPro" id="IPR036691">
    <property type="entry name" value="Endo/exonu/phosph_ase_sf"/>
</dbReference>
<dbReference type="InterPro" id="IPR051547">
    <property type="entry name" value="TDP2-like"/>
</dbReference>
<keyword evidence="3" id="KW-0540">Nuclease</keyword>
<comment type="caution">
    <text evidence="10">The sequence shown here is derived from an EMBL/GenBank/DDBJ whole genome shotgun (WGS) entry which is preliminary data.</text>
</comment>
<dbReference type="EMBL" id="MFMA01000013">
    <property type="protein sequence ID" value="OGG74015.1"/>
    <property type="molecule type" value="Genomic_DNA"/>
</dbReference>
<dbReference type="GO" id="GO:0016787">
    <property type="term" value="F:hydrolase activity"/>
    <property type="evidence" value="ECO:0007669"/>
    <property type="project" value="UniProtKB-KW"/>
</dbReference>
<dbReference type="GO" id="GO:0006281">
    <property type="term" value="P:DNA repair"/>
    <property type="evidence" value="ECO:0007669"/>
    <property type="project" value="UniProtKB-KW"/>
</dbReference>
<evidence type="ECO:0000256" key="4">
    <source>
        <dbReference type="ARBA" id="ARBA00022723"/>
    </source>
</evidence>
<evidence type="ECO:0000259" key="9">
    <source>
        <dbReference type="Pfam" id="PF03372"/>
    </source>
</evidence>
<evidence type="ECO:0000256" key="1">
    <source>
        <dbReference type="ARBA" id="ARBA00001936"/>
    </source>
</evidence>
<evidence type="ECO:0000313" key="10">
    <source>
        <dbReference type="EMBL" id="OGG74015.1"/>
    </source>
</evidence>
<evidence type="ECO:0000256" key="6">
    <source>
        <dbReference type="ARBA" id="ARBA00022801"/>
    </source>
</evidence>
<reference evidence="10 11" key="1">
    <citation type="journal article" date="2016" name="Nat. Commun.">
        <title>Thousands of microbial genomes shed light on interconnected biogeochemical processes in an aquifer system.</title>
        <authorList>
            <person name="Anantharaman K."/>
            <person name="Brown C.T."/>
            <person name="Hug L.A."/>
            <person name="Sharon I."/>
            <person name="Castelle C.J."/>
            <person name="Probst A.J."/>
            <person name="Thomas B.C."/>
            <person name="Singh A."/>
            <person name="Wilkins M.J."/>
            <person name="Karaoz U."/>
            <person name="Brodie E.L."/>
            <person name="Williams K.H."/>
            <person name="Hubbard S.S."/>
            <person name="Banfield J.F."/>
        </authorList>
    </citation>
    <scope>NUCLEOTIDE SEQUENCE [LARGE SCALE GENOMIC DNA]</scope>
</reference>
<evidence type="ECO:0000313" key="11">
    <source>
        <dbReference type="Proteomes" id="UP000178427"/>
    </source>
</evidence>
<keyword evidence="5" id="KW-0227">DNA damage</keyword>
<dbReference type="Gene3D" id="3.60.10.10">
    <property type="entry name" value="Endonuclease/exonuclease/phosphatase"/>
    <property type="match status" value="1"/>
</dbReference>
<evidence type="ECO:0000256" key="3">
    <source>
        <dbReference type="ARBA" id="ARBA00022722"/>
    </source>
</evidence>
<dbReference type="GO" id="GO:0004518">
    <property type="term" value="F:nuclease activity"/>
    <property type="evidence" value="ECO:0007669"/>
    <property type="project" value="UniProtKB-KW"/>
</dbReference>
<keyword evidence="6" id="KW-0378">Hydrolase</keyword>
<comment type="cofactor">
    <cofactor evidence="2">
        <name>Mg(2+)</name>
        <dbReference type="ChEBI" id="CHEBI:18420"/>
    </cofactor>
</comment>
<dbReference type="AlphaFoldDB" id="A0A1F6EK52"/>
<dbReference type="STRING" id="1798513.A3A40_01640"/>
<evidence type="ECO:0000256" key="8">
    <source>
        <dbReference type="ARBA" id="ARBA00023204"/>
    </source>
</evidence>
<gene>
    <name evidence="10" type="ORF">A3A40_01640</name>
</gene>
<feature type="domain" description="Endonuclease/exonuclease/phosphatase" evidence="9">
    <location>
        <begin position="5"/>
        <end position="248"/>
    </location>
</feature>
<dbReference type="PANTHER" id="PTHR15822">
    <property type="entry name" value="TRAF AND TNF RECEPTOR-ASSOCIATED PROTEIN"/>
    <property type="match status" value="1"/>
</dbReference>
<evidence type="ECO:0000256" key="5">
    <source>
        <dbReference type="ARBA" id="ARBA00022763"/>
    </source>
</evidence>
<proteinExistence type="predicted"/>
<name>A0A1F6EK52_9BACT</name>
<accession>A0A1F6EK52</accession>
<dbReference type="GO" id="GO:0046872">
    <property type="term" value="F:metal ion binding"/>
    <property type="evidence" value="ECO:0007669"/>
    <property type="project" value="UniProtKB-KW"/>
</dbReference>